<evidence type="ECO:0000256" key="2">
    <source>
        <dbReference type="ARBA" id="ARBA00022692"/>
    </source>
</evidence>
<feature type="transmembrane region" description="Helical" evidence="5">
    <location>
        <begin position="62"/>
        <end position="83"/>
    </location>
</feature>
<gene>
    <name evidence="6" type="ORF">LSP00402_LOCUS5921</name>
</gene>
<proteinExistence type="predicted"/>
<dbReference type="InterPro" id="IPR036259">
    <property type="entry name" value="MFS_trans_sf"/>
</dbReference>
<name>A0A7S2TKM9_9EUKA</name>
<evidence type="ECO:0008006" key="7">
    <source>
        <dbReference type="Google" id="ProtNLM"/>
    </source>
</evidence>
<protein>
    <recommendedName>
        <fullName evidence="7">Major facilitator superfamily (MFS) profile domain-containing protein</fullName>
    </recommendedName>
</protein>
<evidence type="ECO:0000256" key="1">
    <source>
        <dbReference type="ARBA" id="ARBA00004141"/>
    </source>
</evidence>
<sequence length="118" mass="13239">MGFFFLPILPTAFECMVECTYPIPEEVTNGIMLSIGNIVGIAMTFLWQALIDAQGHEYKGTFVPYNYIQIGMIVGAGVFLLPFNGEYRRLDAEKTHLESQREQLIDPMAKSDATIESI</sequence>
<keyword evidence="3 5" id="KW-1133">Transmembrane helix</keyword>
<dbReference type="EMBL" id="HBHP01009587">
    <property type="protein sequence ID" value="CAD9755866.1"/>
    <property type="molecule type" value="Transcribed_RNA"/>
</dbReference>
<comment type="subcellular location">
    <subcellularLocation>
        <location evidence="1">Membrane</location>
        <topology evidence="1">Multi-pass membrane protein</topology>
    </subcellularLocation>
</comment>
<feature type="transmembrane region" description="Helical" evidence="5">
    <location>
        <begin position="31"/>
        <end position="50"/>
    </location>
</feature>
<reference evidence="6" key="1">
    <citation type="submission" date="2021-01" db="EMBL/GenBank/DDBJ databases">
        <authorList>
            <person name="Corre E."/>
            <person name="Pelletier E."/>
            <person name="Niang G."/>
            <person name="Scheremetjew M."/>
            <person name="Finn R."/>
            <person name="Kale V."/>
            <person name="Holt S."/>
            <person name="Cochrane G."/>
            <person name="Meng A."/>
            <person name="Brown T."/>
            <person name="Cohen L."/>
        </authorList>
    </citation>
    <scope>NUCLEOTIDE SEQUENCE</scope>
    <source>
        <strain evidence="6">CCMP622</strain>
    </source>
</reference>
<evidence type="ECO:0000256" key="5">
    <source>
        <dbReference type="SAM" id="Phobius"/>
    </source>
</evidence>
<organism evidence="6">
    <name type="scientific">Lotharella oceanica</name>
    <dbReference type="NCBI Taxonomy" id="641309"/>
    <lineage>
        <taxon>Eukaryota</taxon>
        <taxon>Sar</taxon>
        <taxon>Rhizaria</taxon>
        <taxon>Cercozoa</taxon>
        <taxon>Chlorarachniophyceae</taxon>
        <taxon>Lotharella</taxon>
    </lineage>
</organism>
<dbReference type="PANTHER" id="PTHR10924:SF6">
    <property type="entry name" value="SOLUTE CARRIER FAMILY 49 MEMBER A3"/>
    <property type="match status" value="1"/>
</dbReference>
<dbReference type="AlphaFoldDB" id="A0A7S2TKM9"/>
<keyword evidence="2 5" id="KW-0812">Transmembrane</keyword>
<dbReference type="PANTHER" id="PTHR10924">
    <property type="entry name" value="MAJOR FACILITATOR SUPERFAMILY PROTEIN-RELATED"/>
    <property type="match status" value="1"/>
</dbReference>
<evidence type="ECO:0000313" key="6">
    <source>
        <dbReference type="EMBL" id="CAD9755866.1"/>
    </source>
</evidence>
<accession>A0A7S2TKM9</accession>
<dbReference type="SUPFAM" id="SSF103473">
    <property type="entry name" value="MFS general substrate transporter"/>
    <property type="match status" value="1"/>
</dbReference>
<evidence type="ECO:0000256" key="3">
    <source>
        <dbReference type="ARBA" id="ARBA00022989"/>
    </source>
</evidence>
<evidence type="ECO:0000256" key="4">
    <source>
        <dbReference type="ARBA" id="ARBA00023136"/>
    </source>
</evidence>
<dbReference type="InterPro" id="IPR049680">
    <property type="entry name" value="FLVCR1-2_SLC49-like"/>
</dbReference>
<keyword evidence="4 5" id="KW-0472">Membrane</keyword>
<dbReference type="GO" id="GO:0016020">
    <property type="term" value="C:membrane"/>
    <property type="evidence" value="ECO:0007669"/>
    <property type="project" value="UniProtKB-SubCell"/>
</dbReference>